<comment type="catalytic activity">
    <reaction evidence="8">
        <text>L-threonyl-[protein] + ATP = O-phospho-L-threonyl-[protein] + ADP + H(+)</text>
        <dbReference type="Rhea" id="RHEA:46608"/>
        <dbReference type="Rhea" id="RHEA-COMP:11060"/>
        <dbReference type="Rhea" id="RHEA-COMP:11605"/>
        <dbReference type="ChEBI" id="CHEBI:15378"/>
        <dbReference type="ChEBI" id="CHEBI:30013"/>
        <dbReference type="ChEBI" id="CHEBI:30616"/>
        <dbReference type="ChEBI" id="CHEBI:61977"/>
        <dbReference type="ChEBI" id="CHEBI:456216"/>
        <dbReference type="EC" id="2.7.11.25"/>
    </reaction>
</comment>
<dbReference type="EC" id="2.7.11.25" evidence="2"/>
<dbReference type="CDD" id="cd09534">
    <property type="entry name" value="SAM_Ste11_fungal"/>
    <property type="match status" value="1"/>
</dbReference>
<dbReference type="PROSITE" id="PS00107">
    <property type="entry name" value="PROTEIN_KINASE_ATP"/>
    <property type="match status" value="1"/>
</dbReference>
<dbReference type="AlphaFoldDB" id="A0A8H5FBL4"/>
<dbReference type="PROSITE" id="PS00108">
    <property type="entry name" value="PROTEIN_KINASE_ST"/>
    <property type="match status" value="1"/>
</dbReference>
<dbReference type="InterPro" id="IPR011009">
    <property type="entry name" value="Kinase-like_dom_sf"/>
</dbReference>
<dbReference type="Gene3D" id="3.30.200.20">
    <property type="entry name" value="Phosphorylase Kinase, domain 1"/>
    <property type="match status" value="1"/>
</dbReference>
<comment type="caution">
    <text evidence="14">The sequence shown here is derived from an EMBL/GenBank/DDBJ whole genome shotgun (WGS) entry which is preliminary data.</text>
</comment>
<dbReference type="SUPFAM" id="SSF56112">
    <property type="entry name" value="Protein kinase-like (PK-like)"/>
    <property type="match status" value="1"/>
</dbReference>
<feature type="region of interest" description="Disordered" evidence="11">
    <location>
        <begin position="135"/>
        <end position="186"/>
    </location>
</feature>
<feature type="compositionally biased region" description="Low complexity" evidence="11">
    <location>
        <begin position="390"/>
        <end position="399"/>
    </location>
</feature>
<feature type="compositionally biased region" description="Polar residues" evidence="11">
    <location>
        <begin position="293"/>
        <end position="303"/>
    </location>
</feature>
<evidence type="ECO:0000256" key="8">
    <source>
        <dbReference type="ARBA" id="ARBA00047559"/>
    </source>
</evidence>
<feature type="domain" description="Protein kinase" evidence="12">
    <location>
        <begin position="867"/>
        <end position="1131"/>
    </location>
</feature>
<dbReference type="GO" id="GO:0004709">
    <property type="term" value="F:MAP kinase kinase kinase activity"/>
    <property type="evidence" value="ECO:0007669"/>
    <property type="project" value="UniProtKB-EC"/>
</dbReference>
<dbReference type="InterPro" id="IPR008271">
    <property type="entry name" value="Ser/Thr_kinase_AS"/>
</dbReference>
<dbReference type="InterPro" id="IPR013761">
    <property type="entry name" value="SAM/pointed_sf"/>
</dbReference>
<keyword evidence="15" id="KW-1185">Reference proteome</keyword>
<dbReference type="SUPFAM" id="SSF47769">
    <property type="entry name" value="SAM/Pointed domain"/>
    <property type="match status" value="1"/>
</dbReference>
<dbReference type="Pfam" id="PF14847">
    <property type="entry name" value="Ras_bdg_2"/>
    <property type="match status" value="1"/>
</dbReference>
<evidence type="ECO:0000259" key="12">
    <source>
        <dbReference type="PROSITE" id="PS50011"/>
    </source>
</evidence>
<dbReference type="Gene3D" id="1.10.150.50">
    <property type="entry name" value="Transcription Factor, Ets-1"/>
    <property type="match status" value="1"/>
</dbReference>
<reference evidence="14 15" key="1">
    <citation type="journal article" date="2020" name="ISME J.">
        <title>Uncovering the hidden diversity of litter-decomposition mechanisms in mushroom-forming fungi.</title>
        <authorList>
            <person name="Floudas D."/>
            <person name="Bentzer J."/>
            <person name="Ahren D."/>
            <person name="Johansson T."/>
            <person name="Persson P."/>
            <person name="Tunlid A."/>
        </authorList>
    </citation>
    <scope>NUCLEOTIDE SEQUENCE [LARGE SCALE GENOMIC DNA]</scope>
    <source>
        <strain evidence="14 15">CBS 101986</strain>
    </source>
</reference>
<dbReference type="InterPro" id="IPR029458">
    <property type="entry name" value="Ras-bd_By2"/>
</dbReference>
<feature type="compositionally biased region" description="Acidic residues" evidence="11">
    <location>
        <begin position="812"/>
        <end position="844"/>
    </location>
</feature>
<keyword evidence="4" id="KW-0808">Transferase</keyword>
<dbReference type="Pfam" id="PF00536">
    <property type="entry name" value="SAM_1"/>
    <property type="match status" value="1"/>
</dbReference>
<dbReference type="PANTHER" id="PTHR11584:SF369">
    <property type="entry name" value="MITOGEN-ACTIVATED PROTEIN KINASE KINASE KINASE 19-RELATED"/>
    <property type="match status" value="1"/>
</dbReference>
<dbReference type="FunFam" id="1.10.510.10:FF:000334">
    <property type="entry name" value="Serine/threonine-protein kinase STE11"/>
    <property type="match status" value="1"/>
</dbReference>
<accession>A0A8H5FBL4</accession>
<dbReference type="InterPro" id="IPR000719">
    <property type="entry name" value="Prot_kinase_dom"/>
</dbReference>
<dbReference type="EMBL" id="JAACJJ010000001">
    <property type="protein sequence ID" value="KAF5330433.1"/>
    <property type="molecule type" value="Genomic_DNA"/>
</dbReference>
<evidence type="ECO:0000256" key="9">
    <source>
        <dbReference type="ARBA" id="ARBA00048329"/>
    </source>
</evidence>
<dbReference type="Proteomes" id="UP000567179">
    <property type="component" value="Unassembled WGS sequence"/>
</dbReference>
<dbReference type="Pfam" id="PF00069">
    <property type="entry name" value="Pkinase"/>
    <property type="match status" value="1"/>
</dbReference>
<feature type="compositionally biased region" description="Polar residues" evidence="11">
    <location>
        <begin position="9"/>
        <end position="23"/>
    </location>
</feature>
<feature type="region of interest" description="Disordered" evidence="11">
    <location>
        <begin position="1"/>
        <end position="23"/>
    </location>
</feature>
<dbReference type="Gene3D" id="3.10.20.90">
    <property type="entry name" value="Phosphatidylinositol 3-kinase Catalytic Subunit, Chain A, domain 1"/>
    <property type="match status" value="1"/>
</dbReference>
<evidence type="ECO:0000256" key="3">
    <source>
        <dbReference type="ARBA" id="ARBA00022527"/>
    </source>
</evidence>
<sequence length="1139" mass="123843">MSAVMTGNLYAQDSSQQKPLSPTSSIIQVNQRSFRNMAHTDSKAPPTPLKYQPYTPAEPPAGMSYRAFVTSWTDDDVSRWLNDIRCGCHNEAFKVNDIRGDVILELDQVTLQEMGISSIGDRLRILNAVKTLRQRVSAKAPSPTPIHHASGSIDYDTKTSDPSAHKATKNRLENNRPAPLLLNANAPRGDLPAIIREQAPDSARSVASIPSIRPLPHPTQQTTPPSNSQLLATPSSSAHSASLRPGLPPLPPPPRGQPPLPPGRTPSRPNHQWTPGSAQQQDPSQQQQSQNSGLLTPSTNNWVNHYLPADPRPGNPGSKVPFARSTSPGPPAPRLRPGQANTAHGRNGSVGTHGSPNKRPANSHPYANAQPAALHPPTSLLTNLSPIDESFSSHASSTTPSPPTQGYTVGRGPFGPGSSNGPYTLDDLRRKLVKFVLPDEGHSTTIDVASCHGGVEVLEKVLKKFGKGNGHVDVSHTEEGGLMVDGWGVFMDVGQEDGPAQPLTEGELVSICQAPNHPTREHGLVLRRIRYERSGSPASNITSRSTKRASSISILSGLGVSDPERALNPPSPTSGRISSAGTAPNVKRPSKLRNFFGQRPPSELITTHLTEFFPNTEKKVLQRTARHSMMRRRESVASYNQQVSRFSSSTQGSGGRRSFSPGRASTSTQPPPVPEKSGAYDMHPDELPRMSLSTEDGRSVDLPLDSHDERTTPLLPPIPFPTETLSDAMEGITRRSVSRAGSVASKRMSYMTELRSKRDKSDTASMMTVDEITANVENRRASTAFDRDDELDGWTKVDTEIDNMVPKAVAADDADVDEVEADSSDEEDDSGVSDEDVTLHEEEELSLDVDDDGCIRNVVNAKTANKWIKGALIGAGSFGKVYLGMDASNGLLMAVKQVELPTGSAPNQERKKSMLSALEREIELLKNLQHENIVQYLYSSIDDEYLNIFLEYVPGGSVTALLRNYGAFEETLVKNFVRQICQGLDYLHERDIIHRDIKGANILVDNKGGIKISDFGISKKVDDNLLTGNRINRPSLQGSVFWMAPEVVKQTGHTKKADIWSVGCLVVEMLTGEHPWAQLTQMQAIFKIGSSARPTIPSDISSEAQDFLRKTFEIDHEARPSAAELLQHPWVAAAGLKTK</sequence>
<feature type="compositionally biased region" description="Pro residues" evidence="11">
    <location>
        <begin position="246"/>
        <end position="264"/>
    </location>
</feature>
<evidence type="ECO:0000256" key="7">
    <source>
        <dbReference type="ARBA" id="ARBA00022840"/>
    </source>
</evidence>
<feature type="compositionally biased region" description="Polar residues" evidence="11">
    <location>
        <begin position="226"/>
        <end position="240"/>
    </location>
</feature>
<dbReference type="InterPro" id="IPR017441">
    <property type="entry name" value="Protein_kinase_ATP_BS"/>
</dbReference>
<comment type="catalytic activity">
    <reaction evidence="9">
        <text>L-seryl-[protein] + ATP = O-phospho-L-seryl-[protein] + ADP + H(+)</text>
        <dbReference type="Rhea" id="RHEA:17989"/>
        <dbReference type="Rhea" id="RHEA-COMP:9863"/>
        <dbReference type="Rhea" id="RHEA-COMP:11604"/>
        <dbReference type="ChEBI" id="CHEBI:15378"/>
        <dbReference type="ChEBI" id="CHEBI:29999"/>
        <dbReference type="ChEBI" id="CHEBI:30616"/>
        <dbReference type="ChEBI" id="CHEBI:83421"/>
        <dbReference type="ChEBI" id="CHEBI:456216"/>
        <dbReference type="EC" id="2.7.11.25"/>
    </reaction>
</comment>
<protein>
    <recommendedName>
        <fullName evidence="2">mitogen-activated protein kinase kinase kinase</fullName>
        <ecNumber evidence="2">2.7.11.25</ecNumber>
    </recommendedName>
</protein>
<evidence type="ECO:0000313" key="15">
    <source>
        <dbReference type="Proteomes" id="UP000567179"/>
    </source>
</evidence>
<dbReference type="OrthoDB" id="266718at2759"/>
<dbReference type="InterPro" id="IPR001660">
    <property type="entry name" value="SAM"/>
</dbReference>
<feature type="compositionally biased region" description="Low complexity" evidence="11">
    <location>
        <begin position="644"/>
        <end position="665"/>
    </location>
</feature>
<evidence type="ECO:0000256" key="4">
    <source>
        <dbReference type="ARBA" id="ARBA00022679"/>
    </source>
</evidence>
<dbReference type="Gene3D" id="1.10.510.10">
    <property type="entry name" value="Transferase(Phosphotransferase) domain 1"/>
    <property type="match status" value="1"/>
</dbReference>
<dbReference type="SMART" id="SM00454">
    <property type="entry name" value="SAM"/>
    <property type="match status" value="1"/>
</dbReference>
<evidence type="ECO:0000256" key="10">
    <source>
        <dbReference type="PROSITE-ProRule" id="PRU10141"/>
    </source>
</evidence>
<feature type="compositionally biased region" description="Low complexity" evidence="11">
    <location>
        <begin position="277"/>
        <end position="292"/>
    </location>
</feature>
<feature type="compositionally biased region" description="Polar residues" evidence="11">
    <location>
        <begin position="339"/>
        <end position="355"/>
    </location>
</feature>
<evidence type="ECO:0000313" key="14">
    <source>
        <dbReference type="EMBL" id="KAF5330433.1"/>
    </source>
</evidence>
<gene>
    <name evidence="14" type="ORF">D9619_005625</name>
</gene>
<dbReference type="FunFam" id="3.30.200.20:FF:000387">
    <property type="entry name" value="Serine/threonine-protein kinase STE11"/>
    <property type="match status" value="1"/>
</dbReference>
<dbReference type="GO" id="GO:0005524">
    <property type="term" value="F:ATP binding"/>
    <property type="evidence" value="ECO:0007669"/>
    <property type="project" value="UniProtKB-UniRule"/>
</dbReference>
<evidence type="ECO:0000256" key="5">
    <source>
        <dbReference type="ARBA" id="ARBA00022741"/>
    </source>
</evidence>
<feature type="region of interest" description="Disordered" evidence="11">
    <location>
        <begin position="806"/>
        <end position="844"/>
    </location>
</feature>
<dbReference type="PROSITE" id="PS50105">
    <property type="entry name" value="SAM_DOMAIN"/>
    <property type="match status" value="1"/>
</dbReference>
<dbReference type="SMART" id="SM01304">
    <property type="entry name" value="Ras_bdg_2"/>
    <property type="match status" value="1"/>
</dbReference>
<name>A0A8H5FBL4_9AGAR</name>
<dbReference type="PANTHER" id="PTHR11584">
    <property type="entry name" value="SERINE/THREONINE PROTEIN KINASE"/>
    <property type="match status" value="1"/>
</dbReference>
<dbReference type="PROSITE" id="PS50011">
    <property type="entry name" value="PROTEIN_KINASE_DOM"/>
    <property type="match status" value="1"/>
</dbReference>
<feature type="domain" description="SAM" evidence="13">
    <location>
        <begin position="72"/>
        <end position="135"/>
    </location>
</feature>
<evidence type="ECO:0000259" key="13">
    <source>
        <dbReference type="PROSITE" id="PS50105"/>
    </source>
</evidence>
<feature type="region of interest" description="Disordered" evidence="11">
    <location>
        <begin position="559"/>
        <end position="600"/>
    </location>
</feature>
<evidence type="ECO:0000256" key="6">
    <source>
        <dbReference type="ARBA" id="ARBA00022777"/>
    </source>
</evidence>
<feature type="compositionally biased region" description="Polar residues" evidence="11">
    <location>
        <begin position="573"/>
        <end position="582"/>
    </location>
</feature>
<feature type="binding site" evidence="10">
    <location>
        <position position="896"/>
    </location>
    <ligand>
        <name>ATP</name>
        <dbReference type="ChEBI" id="CHEBI:30616"/>
    </ligand>
</feature>
<feature type="region of interest" description="Disordered" evidence="11">
    <location>
        <begin position="200"/>
        <end position="425"/>
    </location>
</feature>
<keyword evidence="5 10" id="KW-0547">Nucleotide-binding</keyword>
<feature type="compositionally biased region" description="Basic and acidic residues" evidence="11">
    <location>
        <begin position="695"/>
        <end position="711"/>
    </location>
</feature>
<keyword evidence="6" id="KW-0418">Kinase</keyword>
<feature type="region of interest" description="Disordered" evidence="11">
    <location>
        <begin position="623"/>
        <end position="720"/>
    </location>
</feature>
<feature type="compositionally biased region" description="Low complexity" evidence="11">
    <location>
        <begin position="175"/>
        <end position="186"/>
    </location>
</feature>
<keyword evidence="7 10" id="KW-0067">ATP-binding</keyword>
<keyword evidence="3" id="KW-0723">Serine/threonine-protein kinase</keyword>
<evidence type="ECO:0000256" key="2">
    <source>
        <dbReference type="ARBA" id="ARBA00012406"/>
    </source>
</evidence>
<evidence type="ECO:0000256" key="1">
    <source>
        <dbReference type="ARBA" id="ARBA00006529"/>
    </source>
</evidence>
<proteinExistence type="inferred from homology"/>
<organism evidence="14 15">
    <name type="scientific">Psilocybe cf. subviscida</name>
    <dbReference type="NCBI Taxonomy" id="2480587"/>
    <lineage>
        <taxon>Eukaryota</taxon>
        <taxon>Fungi</taxon>
        <taxon>Dikarya</taxon>
        <taxon>Basidiomycota</taxon>
        <taxon>Agaricomycotina</taxon>
        <taxon>Agaricomycetes</taxon>
        <taxon>Agaricomycetidae</taxon>
        <taxon>Agaricales</taxon>
        <taxon>Agaricineae</taxon>
        <taxon>Strophariaceae</taxon>
        <taxon>Psilocybe</taxon>
    </lineage>
</organism>
<evidence type="ECO:0000256" key="11">
    <source>
        <dbReference type="SAM" id="MobiDB-lite"/>
    </source>
</evidence>
<dbReference type="SMART" id="SM00220">
    <property type="entry name" value="S_TKc"/>
    <property type="match status" value="1"/>
</dbReference>
<comment type="similarity">
    <text evidence="1">Belongs to the protein kinase superfamily. STE Ser/Thr protein kinase family. MAP kinase kinase kinase subfamily.</text>
</comment>